<keyword evidence="1" id="KW-0812">Transmembrane</keyword>
<feature type="transmembrane region" description="Helical" evidence="1">
    <location>
        <begin position="35"/>
        <end position="58"/>
    </location>
</feature>
<keyword evidence="1" id="KW-0472">Membrane</keyword>
<proteinExistence type="predicted"/>
<dbReference type="AlphaFoldDB" id="A0A077NQR8"/>
<evidence type="ECO:0000256" key="1">
    <source>
        <dbReference type="SAM" id="Phobius"/>
    </source>
</evidence>
<organism evidence="2">
    <name type="scientific">Xenorhabdus bovienii str. feltiae Moldova</name>
    <dbReference type="NCBI Taxonomy" id="1398200"/>
    <lineage>
        <taxon>Bacteria</taxon>
        <taxon>Pseudomonadati</taxon>
        <taxon>Pseudomonadota</taxon>
        <taxon>Gammaproteobacteria</taxon>
        <taxon>Enterobacterales</taxon>
        <taxon>Morganellaceae</taxon>
        <taxon>Xenorhabdus</taxon>
    </lineage>
</organism>
<sequence>MRILTSWLRFLRRPSIIPGETSFITHLRFCPTSKMAFFTVGSEFFVMIVVCGVNIGAVRAQPASMATQAKLINSLDVIFMDFLWLDKCIKLVNVCVSRSLY</sequence>
<protein>
    <submittedName>
        <fullName evidence="2">Uncharacterized protein</fullName>
    </submittedName>
</protein>
<dbReference type="HOGENOM" id="CLU_2290588_0_0_6"/>
<dbReference type="Proteomes" id="UP000028487">
    <property type="component" value="Unassembled WGS sequence"/>
</dbReference>
<accession>A0A077NQR8</accession>
<comment type="caution">
    <text evidence="2">The sequence shown here is derived from an EMBL/GenBank/DDBJ whole genome shotgun (WGS) entry which is preliminary data.</text>
</comment>
<dbReference type="EMBL" id="CBSV010000037">
    <property type="protein sequence ID" value="CDH00036.1"/>
    <property type="molecule type" value="Genomic_DNA"/>
</dbReference>
<keyword evidence="1" id="KW-1133">Transmembrane helix</keyword>
<reference evidence="2" key="1">
    <citation type="submission" date="2013-07" db="EMBL/GenBank/DDBJ databases">
        <title>Sub-species coevolution in mutualistic symbiosis.</title>
        <authorList>
            <person name="Murfin K."/>
            <person name="Klassen J."/>
            <person name="Lee M."/>
            <person name="Forst S."/>
            <person name="Stock P."/>
            <person name="Goodrich-Blair H."/>
        </authorList>
    </citation>
    <scope>NUCLEOTIDE SEQUENCE [LARGE SCALE GENOMIC DNA]</scope>
    <source>
        <strain evidence="2">Feltiae Moldova</strain>
    </source>
</reference>
<gene>
    <name evidence="2" type="ORF">XBFM1_1310016</name>
</gene>
<evidence type="ECO:0000313" key="2">
    <source>
        <dbReference type="EMBL" id="CDH00036.1"/>
    </source>
</evidence>
<name>A0A077NQR8_XENBV</name>